<comment type="similarity">
    <text evidence="5">Belongs to the 4-toluene sulfonate uptake permease (TSUP) (TC 2.A.102) family.</text>
</comment>
<accession>A0A5C6CDX2</accession>
<dbReference type="GO" id="GO:0005886">
    <property type="term" value="C:plasma membrane"/>
    <property type="evidence" value="ECO:0007669"/>
    <property type="project" value="UniProtKB-SubCell"/>
</dbReference>
<dbReference type="PANTHER" id="PTHR43483:SF3">
    <property type="entry name" value="MEMBRANE TRANSPORTER PROTEIN HI_0806-RELATED"/>
    <property type="match status" value="1"/>
</dbReference>
<protein>
    <recommendedName>
        <fullName evidence="5">Probable membrane transporter protein</fullName>
    </recommendedName>
</protein>
<evidence type="ECO:0000256" key="4">
    <source>
        <dbReference type="ARBA" id="ARBA00023136"/>
    </source>
</evidence>
<dbReference type="PANTHER" id="PTHR43483">
    <property type="entry name" value="MEMBRANE TRANSPORTER PROTEIN HI_0806-RELATED"/>
    <property type="match status" value="1"/>
</dbReference>
<feature type="transmembrane region" description="Helical" evidence="5">
    <location>
        <begin position="89"/>
        <end position="107"/>
    </location>
</feature>
<dbReference type="Pfam" id="PF01925">
    <property type="entry name" value="TauE"/>
    <property type="match status" value="1"/>
</dbReference>
<gene>
    <name evidence="6" type="ORF">Pla144_44240</name>
</gene>
<evidence type="ECO:0000256" key="2">
    <source>
        <dbReference type="ARBA" id="ARBA00022692"/>
    </source>
</evidence>
<dbReference type="InterPro" id="IPR002781">
    <property type="entry name" value="TM_pro_TauE-like"/>
</dbReference>
<dbReference type="OrthoDB" id="560496at2"/>
<feature type="transmembrane region" description="Helical" evidence="5">
    <location>
        <begin position="184"/>
        <end position="206"/>
    </location>
</feature>
<feature type="transmembrane region" description="Helical" evidence="5">
    <location>
        <begin position="149"/>
        <end position="172"/>
    </location>
</feature>
<name>A0A5C6CDX2_9BACT</name>
<keyword evidence="7" id="KW-1185">Reference proteome</keyword>
<evidence type="ECO:0000256" key="5">
    <source>
        <dbReference type="RuleBase" id="RU363041"/>
    </source>
</evidence>
<dbReference type="AlphaFoldDB" id="A0A5C6CDX2"/>
<keyword evidence="5" id="KW-1003">Cell membrane</keyword>
<evidence type="ECO:0000313" key="6">
    <source>
        <dbReference type="EMBL" id="TWU21957.1"/>
    </source>
</evidence>
<evidence type="ECO:0000256" key="1">
    <source>
        <dbReference type="ARBA" id="ARBA00004141"/>
    </source>
</evidence>
<dbReference type="Proteomes" id="UP000318437">
    <property type="component" value="Unassembled WGS sequence"/>
</dbReference>
<sequence length="271" mass="28239">MTEQLIVHLIAIVVAGLVAGFAGGLFGIGGGAILVPTFLALFPHMGVSQDVVMHSAVGTCLALVVPAAIMATKTHYKLGNLDARMLRSWMPWILLGTVTGALTIQLLRTHDLQVIFTLYLFASAIYVAVKSASETRGEGEPPSSVKVGGGFVIGMLSVWLGLGGGTFTVPYLCAFHYPIKKSIAISSATGIVIGTGGAIGAAIHGWGAPGLAPYSLGYINGIAFAVIAPLVMAIAPLGSKTASKAPERLLKWIYVALLATISCYMAYRTFF</sequence>
<keyword evidence="4 5" id="KW-0472">Membrane</keyword>
<feature type="transmembrane region" description="Helical" evidence="5">
    <location>
        <begin position="112"/>
        <end position="129"/>
    </location>
</feature>
<reference evidence="6 7" key="1">
    <citation type="submission" date="2019-02" db="EMBL/GenBank/DDBJ databases">
        <title>Deep-cultivation of Planctomycetes and their phenomic and genomic characterization uncovers novel biology.</title>
        <authorList>
            <person name="Wiegand S."/>
            <person name="Jogler M."/>
            <person name="Boedeker C."/>
            <person name="Pinto D."/>
            <person name="Vollmers J."/>
            <person name="Rivas-Marin E."/>
            <person name="Kohn T."/>
            <person name="Peeters S.H."/>
            <person name="Heuer A."/>
            <person name="Rast P."/>
            <person name="Oberbeckmann S."/>
            <person name="Bunk B."/>
            <person name="Jeske O."/>
            <person name="Meyerdierks A."/>
            <person name="Storesund J.E."/>
            <person name="Kallscheuer N."/>
            <person name="Luecker S."/>
            <person name="Lage O.M."/>
            <person name="Pohl T."/>
            <person name="Merkel B.J."/>
            <person name="Hornburger P."/>
            <person name="Mueller R.-W."/>
            <person name="Bruemmer F."/>
            <person name="Labrenz M."/>
            <person name="Spormann A.M."/>
            <person name="Op Den Camp H."/>
            <person name="Overmann J."/>
            <person name="Amann R."/>
            <person name="Jetten M.S.M."/>
            <person name="Mascher T."/>
            <person name="Medema M.H."/>
            <person name="Devos D.P."/>
            <person name="Kaster A.-K."/>
            <person name="Ovreas L."/>
            <person name="Rohde M."/>
            <person name="Galperin M.Y."/>
            <person name="Jogler C."/>
        </authorList>
    </citation>
    <scope>NUCLEOTIDE SEQUENCE [LARGE SCALE GENOMIC DNA]</scope>
    <source>
        <strain evidence="6 7">Pla144</strain>
    </source>
</reference>
<organism evidence="6 7">
    <name type="scientific">Bythopirellula polymerisocia</name>
    <dbReference type="NCBI Taxonomy" id="2528003"/>
    <lineage>
        <taxon>Bacteria</taxon>
        <taxon>Pseudomonadati</taxon>
        <taxon>Planctomycetota</taxon>
        <taxon>Planctomycetia</taxon>
        <taxon>Pirellulales</taxon>
        <taxon>Lacipirellulaceae</taxon>
        <taxon>Bythopirellula</taxon>
    </lineage>
</organism>
<proteinExistence type="inferred from homology"/>
<feature type="transmembrane region" description="Helical" evidence="5">
    <location>
        <begin position="218"/>
        <end position="237"/>
    </location>
</feature>
<feature type="transmembrane region" description="Helical" evidence="5">
    <location>
        <begin position="6"/>
        <end position="39"/>
    </location>
</feature>
<feature type="transmembrane region" description="Helical" evidence="5">
    <location>
        <begin position="249"/>
        <end position="267"/>
    </location>
</feature>
<dbReference type="RefSeq" id="WP_146452673.1">
    <property type="nucleotide sequence ID" value="NZ_SJPS01000008.1"/>
</dbReference>
<evidence type="ECO:0000313" key="7">
    <source>
        <dbReference type="Proteomes" id="UP000318437"/>
    </source>
</evidence>
<feature type="transmembrane region" description="Helical" evidence="5">
    <location>
        <begin position="51"/>
        <end position="69"/>
    </location>
</feature>
<comment type="caution">
    <text evidence="6">The sequence shown here is derived from an EMBL/GenBank/DDBJ whole genome shotgun (WGS) entry which is preliminary data.</text>
</comment>
<dbReference type="EMBL" id="SJPS01000008">
    <property type="protein sequence ID" value="TWU21957.1"/>
    <property type="molecule type" value="Genomic_DNA"/>
</dbReference>
<keyword evidence="2 5" id="KW-0812">Transmembrane</keyword>
<keyword evidence="3 5" id="KW-1133">Transmembrane helix</keyword>
<evidence type="ECO:0000256" key="3">
    <source>
        <dbReference type="ARBA" id="ARBA00022989"/>
    </source>
</evidence>
<comment type="subcellular location">
    <subcellularLocation>
        <location evidence="5">Cell membrane</location>
        <topology evidence="5">Multi-pass membrane protein</topology>
    </subcellularLocation>
    <subcellularLocation>
        <location evidence="1">Membrane</location>
        <topology evidence="1">Multi-pass membrane protein</topology>
    </subcellularLocation>
</comment>